<keyword evidence="3" id="KW-1185">Reference proteome</keyword>
<dbReference type="EMBL" id="SRLO01000436">
    <property type="protein sequence ID" value="TNN56118.1"/>
    <property type="molecule type" value="Genomic_DNA"/>
</dbReference>
<evidence type="ECO:0000313" key="2">
    <source>
        <dbReference type="EMBL" id="TNN56118.1"/>
    </source>
</evidence>
<proteinExistence type="predicted"/>
<feature type="compositionally biased region" description="Low complexity" evidence="1">
    <location>
        <begin position="21"/>
        <end position="31"/>
    </location>
</feature>
<comment type="caution">
    <text evidence="2">The sequence shown here is derived from an EMBL/GenBank/DDBJ whole genome shotgun (WGS) entry which is preliminary data.</text>
</comment>
<gene>
    <name evidence="2" type="ORF">EYF80_033668</name>
</gene>
<sequence>MSQLLLFSWVRKQKYWAVRRPAPNPASARAARAAKRRRRRRRPTRSAPYASRPSKTSIHPSEKVRQRQQWGPVRRPPWRRRRSEKLEGVTGALRGAGGRHSVSSCWRRLFCWAWLFWAPCGTPPGPFWGDAAPPEPWFRGWGLLKQRTLGGGVLRRQQWAELTGPSKLLKQALRHCGVHGAAELTLHAAHQRRAGQFVVQRAGHGAEVAGVVPRREVELLLLLRRWRRTLRGPGRPAGPRGAGRRARDVLSHQHDLLLEELALAVLDAVELPLPLGQHLGVQRRLRRHVEDRSRRTSSQTLKYASLLGRLRCS</sequence>
<protein>
    <submittedName>
        <fullName evidence="2">Uncharacterized protein</fullName>
    </submittedName>
</protein>
<evidence type="ECO:0000256" key="1">
    <source>
        <dbReference type="SAM" id="MobiDB-lite"/>
    </source>
</evidence>
<feature type="region of interest" description="Disordered" evidence="1">
    <location>
        <begin position="21"/>
        <end position="82"/>
    </location>
</feature>
<feature type="compositionally biased region" description="Basic residues" evidence="1">
    <location>
        <begin position="32"/>
        <end position="44"/>
    </location>
</feature>
<evidence type="ECO:0000313" key="3">
    <source>
        <dbReference type="Proteomes" id="UP000314294"/>
    </source>
</evidence>
<name>A0A4Z2GR17_9TELE</name>
<accession>A0A4Z2GR17</accession>
<dbReference type="AlphaFoldDB" id="A0A4Z2GR17"/>
<reference evidence="2 3" key="1">
    <citation type="submission" date="2019-03" db="EMBL/GenBank/DDBJ databases">
        <title>First draft genome of Liparis tanakae, snailfish: a comprehensive survey of snailfish specific genes.</title>
        <authorList>
            <person name="Kim W."/>
            <person name="Song I."/>
            <person name="Jeong J.-H."/>
            <person name="Kim D."/>
            <person name="Kim S."/>
            <person name="Ryu S."/>
            <person name="Song J.Y."/>
            <person name="Lee S.K."/>
        </authorList>
    </citation>
    <scope>NUCLEOTIDE SEQUENCE [LARGE SCALE GENOMIC DNA]</scope>
    <source>
        <tissue evidence="2">Muscle</tissue>
    </source>
</reference>
<feature type="compositionally biased region" description="Low complexity" evidence="1">
    <location>
        <begin position="45"/>
        <end position="54"/>
    </location>
</feature>
<dbReference type="Proteomes" id="UP000314294">
    <property type="component" value="Unassembled WGS sequence"/>
</dbReference>
<organism evidence="2 3">
    <name type="scientific">Liparis tanakae</name>
    <name type="common">Tanaka's snailfish</name>
    <dbReference type="NCBI Taxonomy" id="230148"/>
    <lineage>
        <taxon>Eukaryota</taxon>
        <taxon>Metazoa</taxon>
        <taxon>Chordata</taxon>
        <taxon>Craniata</taxon>
        <taxon>Vertebrata</taxon>
        <taxon>Euteleostomi</taxon>
        <taxon>Actinopterygii</taxon>
        <taxon>Neopterygii</taxon>
        <taxon>Teleostei</taxon>
        <taxon>Neoteleostei</taxon>
        <taxon>Acanthomorphata</taxon>
        <taxon>Eupercaria</taxon>
        <taxon>Perciformes</taxon>
        <taxon>Cottioidei</taxon>
        <taxon>Cottales</taxon>
        <taxon>Liparidae</taxon>
        <taxon>Liparis</taxon>
    </lineage>
</organism>